<feature type="region of interest" description="Disordered" evidence="1">
    <location>
        <begin position="1"/>
        <end position="49"/>
    </location>
</feature>
<gene>
    <name evidence="3" type="ORF">MVEN_01646300</name>
</gene>
<feature type="transmembrane region" description="Helical" evidence="2">
    <location>
        <begin position="153"/>
        <end position="174"/>
    </location>
</feature>
<organism evidence="3 4">
    <name type="scientific">Mycena venus</name>
    <dbReference type="NCBI Taxonomy" id="2733690"/>
    <lineage>
        <taxon>Eukaryota</taxon>
        <taxon>Fungi</taxon>
        <taxon>Dikarya</taxon>
        <taxon>Basidiomycota</taxon>
        <taxon>Agaricomycotina</taxon>
        <taxon>Agaricomycetes</taxon>
        <taxon>Agaricomycetidae</taxon>
        <taxon>Agaricales</taxon>
        <taxon>Marasmiineae</taxon>
        <taxon>Mycenaceae</taxon>
        <taxon>Mycena</taxon>
    </lineage>
</organism>
<keyword evidence="4" id="KW-1185">Reference proteome</keyword>
<evidence type="ECO:0000313" key="3">
    <source>
        <dbReference type="EMBL" id="KAF7344846.1"/>
    </source>
</evidence>
<dbReference type="OrthoDB" id="2998337at2759"/>
<evidence type="ECO:0000256" key="2">
    <source>
        <dbReference type="SAM" id="Phobius"/>
    </source>
</evidence>
<feature type="transmembrane region" description="Helical" evidence="2">
    <location>
        <begin position="79"/>
        <end position="103"/>
    </location>
</feature>
<evidence type="ECO:0000313" key="4">
    <source>
        <dbReference type="Proteomes" id="UP000620124"/>
    </source>
</evidence>
<evidence type="ECO:0000256" key="1">
    <source>
        <dbReference type="SAM" id="MobiDB-lite"/>
    </source>
</evidence>
<name>A0A8H7CQT8_9AGAR</name>
<reference evidence="3" key="1">
    <citation type="submission" date="2020-05" db="EMBL/GenBank/DDBJ databases">
        <title>Mycena genomes resolve the evolution of fungal bioluminescence.</title>
        <authorList>
            <person name="Tsai I.J."/>
        </authorList>
    </citation>
    <scope>NUCLEOTIDE SEQUENCE</scope>
    <source>
        <strain evidence="3">CCC161011</strain>
    </source>
</reference>
<feature type="transmembrane region" description="Helical" evidence="2">
    <location>
        <begin position="115"/>
        <end position="141"/>
    </location>
</feature>
<feature type="transmembrane region" description="Helical" evidence="2">
    <location>
        <begin position="195"/>
        <end position="212"/>
    </location>
</feature>
<keyword evidence="2" id="KW-1133">Transmembrane helix</keyword>
<dbReference type="EMBL" id="JACAZI010000014">
    <property type="protein sequence ID" value="KAF7344846.1"/>
    <property type="molecule type" value="Genomic_DNA"/>
</dbReference>
<keyword evidence="2" id="KW-0812">Transmembrane</keyword>
<accession>A0A8H7CQT8</accession>
<comment type="caution">
    <text evidence="3">The sequence shown here is derived from an EMBL/GenBank/DDBJ whole genome shotgun (WGS) entry which is preliminary data.</text>
</comment>
<protein>
    <submittedName>
        <fullName evidence="3">Uncharacterized protein</fullName>
    </submittedName>
</protein>
<keyword evidence="2" id="KW-0472">Membrane</keyword>
<sequence length="218" mass="23596">MESSLPESSMDPFKDRTRPGTPVPAPDLARNDGKSYVPGPSNPNPPPGIAVVPAAPTLSSIAPAHNTHVQTPSVPSARFLFWTTLIAFVIWSSNIPVSLVEYFRLAKRHTSRFTLGITLLWLACSSIFVIFTAIIFVSTVLRRPSQPFVASMRRLAICMAVTSTLVACCAFPVLGGCDGDECSGKEGIMRAMLRGGIAGASLWTIAWVYSIHEFCERL</sequence>
<dbReference type="Proteomes" id="UP000620124">
    <property type="component" value="Unassembled WGS sequence"/>
</dbReference>
<proteinExistence type="predicted"/>
<dbReference type="AlphaFoldDB" id="A0A8H7CQT8"/>